<sequence>MMFQDFTMAHVYYMLNGLLWTIGLALIALTGGSIAGSVLALMAVSRNKLARRIAKLYIFVVQGTPLLVTLFIAYFGANYVGVDVPPLVAISIAFSFYAAAFLGEIWRGSINSVPMGQSEGSHALGLSRVDSMRFIIIPQAVKIATPPTVGFFVMLIKNTSLASVVSITELTRTSQIVSNATFKPLQVYLLAALFYFLVCFPLTIVSRRLEKRLHKS</sequence>
<evidence type="ECO:0000256" key="2">
    <source>
        <dbReference type="ARBA" id="ARBA00010072"/>
    </source>
</evidence>
<feature type="transmembrane region" description="Helical" evidence="8">
    <location>
        <begin position="187"/>
        <end position="205"/>
    </location>
</feature>
<evidence type="ECO:0000313" key="11">
    <source>
        <dbReference type="Proteomes" id="UP000199236"/>
    </source>
</evidence>
<dbReference type="InterPro" id="IPR000515">
    <property type="entry name" value="MetI-like"/>
</dbReference>
<evidence type="ECO:0000313" key="10">
    <source>
        <dbReference type="EMBL" id="SFN98316.1"/>
    </source>
</evidence>
<dbReference type="PANTHER" id="PTHR30614">
    <property type="entry name" value="MEMBRANE COMPONENT OF AMINO ACID ABC TRANSPORTER"/>
    <property type="match status" value="1"/>
</dbReference>
<keyword evidence="11" id="KW-1185">Reference proteome</keyword>
<dbReference type="PANTHER" id="PTHR30614:SF34">
    <property type="entry name" value="BLR6398 PROTEIN"/>
    <property type="match status" value="1"/>
</dbReference>
<evidence type="ECO:0000256" key="6">
    <source>
        <dbReference type="ARBA" id="ARBA00022989"/>
    </source>
</evidence>
<feature type="transmembrane region" description="Helical" evidence="8">
    <location>
        <begin position="87"/>
        <end position="106"/>
    </location>
</feature>
<dbReference type="STRING" id="655353.SAMN04488056_102597"/>
<evidence type="ECO:0000256" key="5">
    <source>
        <dbReference type="ARBA" id="ARBA00022692"/>
    </source>
</evidence>
<evidence type="ECO:0000259" key="9">
    <source>
        <dbReference type="PROSITE" id="PS50928"/>
    </source>
</evidence>
<comment type="subcellular location">
    <subcellularLocation>
        <location evidence="1">Cell inner membrane</location>
        <topology evidence="1">Multi-pass membrane protein</topology>
    </subcellularLocation>
    <subcellularLocation>
        <location evidence="8">Cell membrane</location>
        <topology evidence="8">Multi-pass membrane protein</topology>
    </subcellularLocation>
</comment>
<dbReference type="GO" id="GO:0006865">
    <property type="term" value="P:amino acid transport"/>
    <property type="evidence" value="ECO:0007669"/>
    <property type="project" value="TreeGrafter"/>
</dbReference>
<keyword evidence="6 8" id="KW-1133">Transmembrane helix</keyword>
<dbReference type="InterPro" id="IPR035906">
    <property type="entry name" value="MetI-like_sf"/>
</dbReference>
<proteinExistence type="inferred from homology"/>
<keyword evidence="4" id="KW-1003">Cell membrane</keyword>
<dbReference type="AlphaFoldDB" id="A0A1I5DGM7"/>
<dbReference type="SUPFAM" id="SSF161098">
    <property type="entry name" value="MetI-like"/>
    <property type="match status" value="1"/>
</dbReference>
<dbReference type="PROSITE" id="PS50928">
    <property type="entry name" value="ABC_TM1"/>
    <property type="match status" value="1"/>
</dbReference>
<evidence type="ECO:0000256" key="3">
    <source>
        <dbReference type="ARBA" id="ARBA00022448"/>
    </source>
</evidence>
<protein>
    <submittedName>
        <fullName evidence="10">Polar amino acid transport system permease protein</fullName>
    </submittedName>
</protein>
<evidence type="ECO:0000256" key="4">
    <source>
        <dbReference type="ARBA" id="ARBA00022475"/>
    </source>
</evidence>
<keyword evidence="7 8" id="KW-0472">Membrane</keyword>
<accession>A0A1I5DGM7</accession>
<keyword evidence="3 8" id="KW-0813">Transport</keyword>
<organism evidence="10 11">
    <name type="scientific">Cohaesibacter marisflavi</name>
    <dbReference type="NCBI Taxonomy" id="655353"/>
    <lineage>
        <taxon>Bacteria</taxon>
        <taxon>Pseudomonadati</taxon>
        <taxon>Pseudomonadota</taxon>
        <taxon>Alphaproteobacteria</taxon>
        <taxon>Hyphomicrobiales</taxon>
        <taxon>Cohaesibacteraceae</taxon>
    </lineage>
</organism>
<dbReference type="InterPro" id="IPR010065">
    <property type="entry name" value="AA_ABC_transptr_permease_3TM"/>
</dbReference>
<evidence type="ECO:0000256" key="1">
    <source>
        <dbReference type="ARBA" id="ARBA00004429"/>
    </source>
</evidence>
<comment type="similarity">
    <text evidence="2">Belongs to the binding-protein-dependent transport system permease family. HisMQ subfamily.</text>
</comment>
<reference evidence="10 11" key="1">
    <citation type="submission" date="2016-10" db="EMBL/GenBank/DDBJ databases">
        <authorList>
            <person name="de Groot N.N."/>
        </authorList>
    </citation>
    <scope>NUCLEOTIDE SEQUENCE [LARGE SCALE GENOMIC DNA]</scope>
    <source>
        <strain evidence="10 11">CGMCC 1.9157</strain>
    </source>
</reference>
<dbReference type="CDD" id="cd06261">
    <property type="entry name" value="TM_PBP2"/>
    <property type="match status" value="1"/>
</dbReference>
<keyword evidence="5 8" id="KW-0812">Transmembrane</keyword>
<dbReference type="GO" id="GO:0022857">
    <property type="term" value="F:transmembrane transporter activity"/>
    <property type="evidence" value="ECO:0007669"/>
    <property type="project" value="InterPro"/>
</dbReference>
<dbReference type="InterPro" id="IPR043429">
    <property type="entry name" value="ArtM/GltK/GlnP/TcyL/YhdX-like"/>
</dbReference>
<name>A0A1I5DGM7_9HYPH</name>
<evidence type="ECO:0000256" key="7">
    <source>
        <dbReference type="ARBA" id="ARBA00023136"/>
    </source>
</evidence>
<dbReference type="RefSeq" id="WP_244544610.1">
    <property type="nucleotide sequence ID" value="NZ_FOVR01000002.1"/>
</dbReference>
<dbReference type="GO" id="GO:0043190">
    <property type="term" value="C:ATP-binding cassette (ABC) transporter complex"/>
    <property type="evidence" value="ECO:0007669"/>
    <property type="project" value="InterPro"/>
</dbReference>
<dbReference type="Gene3D" id="1.10.3720.10">
    <property type="entry name" value="MetI-like"/>
    <property type="match status" value="1"/>
</dbReference>
<dbReference type="Proteomes" id="UP000199236">
    <property type="component" value="Unassembled WGS sequence"/>
</dbReference>
<dbReference type="Pfam" id="PF00528">
    <property type="entry name" value="BPD_transp_1"/>
    <property type="match status" value="1"/>
</dbReference>
<dbReference type="EMBL" id="FOVR01000002">
    <property type="protein sequence ID" value="SFN98316.1"/>
    <property type="molecule type" value="Genomic_DNA"/>
</dbReference>
<dbReference type="NCBIfam" id="TIGR01726">
    <property type="entry name" value="HEQRo_perm_3TM"/>
    <property type="match status" value="1"/>
</dbReference>
<feature type="transmembrane region" description="Helical" evidence="8">
    <location>
        <begin position="56"/>
        <end position="75"/>
    </location>
</feature>
<feature type="transmembrane region" description="Helical" evidence="8">
    <location>
        <begin position="20"/>
        <end position="44"/>
    </location>
</feature>
<gene>
    <name evidence="10" type="ORF">SAMN04488056_102597</name>
</gene>
<feature type="domain" description="ABC transmembrane type-1" evidence="9">
    <location>
        <begin position="18"/>
        <end position="206"/>
    </location>
</feature>
<evidence type="ECO:0000256" key="8">
    <source>
        <dbReference type="RuleBase" id="RU363032"/>
    </source>
</evidence>